<dbReference type="GO" id="GO:0008360">
    <property type="term" value="P:regulation of cell shape"/>
    <property type="evidence" value="ECO:0007669"/>
    <property type="project" value="UniProtKB-KW"/>
</dbReference>
<dbReference type="InterPro" id="IPR036318">
    <property type="entry name" value="FAD-bd_PCMH-like_sf"/>
</dbReference>
<evidence type="ECO:0000256" key="14">
    <source>
        <dbReference type="ARBA" id="ARBA00022984"/>
    </source>
</evidence>
<evidence type="ECO:0000313" key="23">
    <source>
        <dbReference type="Proteomes" id="UP000711391"/>
    </source>
</evidence>
<evidence type="ECO:0000256" key="15">
    <source>
        <dbReference type="ARBA" id="ARBA00023002"/>
    </source>
</evidence>
<feature type="active site" evidence="20">
    <location>
        <position position="327"/>
    </location>
</feature>
<evidence type="ECO:0000256" key="5">
    <source>
        <dbReference type="ARBA" id="ARBA00010485"/>
    </source>
</evidence>
<keyword evidence="9 20" id="KW-0132">Cell division</keyword>
<evidence type="ECO:0000256" key="7">
    <source>
        <dbReference type="ARBA" id="ARBA00015188"/>
    </source>
</evidence>
<dbReference type="GO" id="GO:0071949">
    <property type="term" value="F:FAD binding"/>
    <property type="evidence" value="ECO:0007669"/>
    <property type="project" value="InterPro"/>
</dbReference>
<dbReference type="NCBIfam" id="TIGR00179">
    <property type="entry name" value="murB"/>
    <property type="match status" value="1"/>
</dbReference>
<keyword evidence="17 20" id="KW-0961">Cell wall biogenesis/degradation</keyword>
<comment type="subcellular location">
    <subcellularLocation>
        <location evidence="3 20">Cytoplasm</location>
    </subcellularLocation>
</comment>
<dbReference type="Gene3D" id="3.30.43.10">
    <property type="entry name" value="Uridine Diphospho-n-acetylenolpyruvylglucosamine Reductase, domain 2"/>
    <property type="match status" value="1"/>
</dbReference>
<evidence type="ECO:0000313" key="22">
    <source>
        <dbReference type="EMBL" id="MBL6818597.1"/>
    </source>
</evidence>
<evidence type="ECO:0000256" key="9">
    <source>
        <dbReference type="ARBA" id="ARBA00022618"/>
    </source>
</evidence>
<evidence type="ECO:0000256" key="13">
    <source>
        <dbReference type="ARBA" id="ARBA00022960"/>
    </source>
</evidence>
<keyword evidence="8 20" id="KW-0963">Cytoplasm</keyword>
<dbReference type="HAMAP" id="MF_00037">
    <property type="entry name" value="MurB"/>
    <property type="match status" value="1"/>
</dbReference>
<dbReference type="Gene3D" id="3.90.78.10">
    <property type="entry name" value="UDP-N-acetylenolpyruvoylglucosamine reductase, C-terminal domain"/>
    <property type="match status" value="1"/>
</dbReference>
<keyword evidence="11 20" id="KW-0274">FAD</keyword>
<reference evidence="22" key="1">
    <citation type="submission" date="2020-10" db="EMBL/GenBank/DDBJ databases">
        <title>Microbiome of the Black Sea water column analyzed by genome centric metagenomics.</title>
        <authorList>
            <person name="Cabello-Yeves P.J."/>
            <person name="Callieri C."/>
            <person name="Picazo A."/>
            <person name="Mehrshad M."/>
            <person name="Haro-Moreno J.M."/>
            <person name="Roda-Garcia J."/>
            <person name="Dzembekova N."/>
            <person name="Slabakova V."/>
            <person name="Slabakova N."/>
            <person name="Moncheva S."/>
            <person name="Rodriguez-Valera F."/>
        </authorList>
    </citation>
    <scope>NUCLEOTIDE SEQUENCE</scope>
    <source>
        <strain evidence="22">BS307-5m-G50</strain>
    </source>
</reference>
<keyword evidence="13 20" id="KW-0133">Cell shape</keyword>
<keyword evidence="10 20" id="KW-0285">Flavoprotein</keyword>
<dbReference type="Gene3D" id="3.30.465.10">
    <property type="match status" value="1"/>
</dbReference>
<dbReference type="InterPro" id="IPR003170">
    <property type="entry name" value="MurB"/>
</dbReference>
<comment type="caution">
    <text evidence="22">The sequence shown here is derived from an EMBL/GenBank/DDBJ whole genome shotgun (WGS) entry which is preliminary data.</text>
</comment>
<dbReference type="GO" id="GO:0008762">
    <property type="term" value="F:UDP-N-acetylmuramate dehydrogenase activity"/>
    <property type="evidence" value="ECO:0007669"/>
    <property type="project" value="UniProtKB-UniRule"/>
</dbReference>
<dbReference type="InterPro" id="IPR016166">
    <property type="entry name" value="FAD-bd_PCMH"/>
</dbReference>
<feature type="active site" description="Proton donor" evidence="20">
    <location>
        <position position="231"/>
    </location>
</feature>
<comment type="pathway">
    <text evidence="4 20">Cell wall biogenesis; peptidoglycan biosynthesis.</text>
</comment>
<dbReference type="NCBIfam" id="NF000755">
    <property type="entry name" value="PRK00046.1"/>
    <property type="match status" value="1"/>
</dbReference>
<evidence type="ECO:0000256" key="8">
    <source>
        <dbReference type="ARBA" id="ARBA00022490"/>
    </source>
</evidence>
<comment type="cofactor">
    <cofactor evidence="1 20">
        <name>FAD</name>
        <dbReference type="ChEBI" id="CHEBI:57692"/>
    </cofactor>
</comment>
<accession>A0A937IH13</accession>
<protein>
    <recommendedName>
        <fullName evidence="7 20">UDP-N-acetylenolpyruvoylglucosamine reductase</fullName>
        <ecNumber evidence="6 20">1.3.1.98</ecNumber>
    </recommendedName>
    <alternativeName>
        <fullName evidence="18 20">UDP-N-acetylmuramate dehydrogenase</fullName>
    </alternativeName>
</protein>
<dbReference type="GO" id="GO:0009252">
    <property type="term" value="P:peptidoglycan biosynthetic process"/>
    <property type="evidence" value="ECO:0007669"/>
    <property type="project" value="UniProtKB-UniRule"/>
</dbReference>
<dbReference type="AlphaFoldDB" id="A0A937IH13"/>
<evidence type="ECO:0000256" key="12">
    <source>
        <dbReference type="ARBA" id="ARBA00022857"/>
    </source>
</evidence>
<evidence type="ECO:0000256" key="10">
    <source>
        <dbReference type="ARBA" id="ARBA00022630"/>
    </source>
</evidence>
<keyword evidence="15 20" id="KW-0560">Oxidoreductase</keyword>
<comment type="similarity">
    <text evidence="5 20">Belongs to the MurB family.</text>
</comment>
<dbReference type="GO" id="GO:0071555">
    <property type="term" value="P:cell wall organization"/>
    <property type="evidence" value="ECO:0007669"/>
    <property type="project" value="UniProtKB-KW"/>
</dbReference>
<evidence type="ECO:0000256" key="17">
    <source>
        <dbReference type="ARBA" id="ARBA00023316"/>
    </source>
</evidence>
<sequence>MRIEENALIKNSLGINSRCKLLVTIESLEDLPKLKSYINSSDDYYIVGEGTNIVMPNFFGGTIIKANFNYIIEDTKNNILKVGAAFNWTNLVNHCVSNGIYGFENLIDIPGSVGASPIQNIGAYGSEVSEVIDSIDCFCLETFQFKTLSNSDCKFTYRNSALKGSKFLIHNINFKINRNSSIFLNYETINKYIAEHSLSSNELSLKDVSEIISIIRSRALPDPNKINNAGSFFKNPIVAIKSINFSSYSNDKLILWEQDNKLVKVGAARLIELIKDKISKHPNVSLYDKHCLVLISNGKATQQEILDYASEIRDLVSSTFNIDLEIEPNIVY</sequence>
<dbReference type="EMBL" id="JADHQD010000029">
    <property type="protein sequence ID" value="MBL6818597.1"/>
    <property type="molecule type" value="Genomic_DNA"/>
</dbReference>
<dbReference type="SUPFAM" id="SSF56176">
    <property type="entry name" value="FAD-binding/transporter-associated domain-like"/>
    <property type="match status" value="1"/>
</dbReference>
<evidence type="ECO:0000256" key="16">
    <source>
        <dbReference type="ARBA" id="ARBA00023306"/>
    </source>
</evidence>
<dbReference type="PROSITE" id="PS51387">
    <property type="entry name" value="FAD_PCMH"/>
    <property type="match status" value="1"/>
</dbReference>
<evidence type="ECO:0000256" key="6">
    <source>
        <dbReference type="ARBA" id="ARBA00012518"/>
    </source>
</evidence>
<dbReference type="GO" id="GO:0005829">
    <property type="term" value="C:cytosol"/>
    <property type="evidence" value="ECO:0007669"/>
    <property type="project" value="TreeGrafter"/>
</dbReference>
<dbReference type="GO" id="GO:0051301">
    <property type="term" value="P:cell division"/>
    <property type="evidence" value="ECO:0007669"/>
    <property type="project" value="UniProtKB-KW"/>
</dbReference>
<dbReference type="InterPro" id="IPR036635">
    <property type="entry name" value="MurB_C_sf"/>
</dbReference>
<dbReference type="InterPro" id="IPR011601">
    <property type="entry name" value="MurB_C"/>
</dbReference>
<dbReference type="Pfam" id="PF01565">
    <property type="entry name" value="FAD_binding_4"/>
    <property type="match status" value="1"/>
</dbReference>
<evidence type="ECO:0000256" key="3">
    <source>
        <dbReference type="ARBA" id="ARBA00004496"/>
    </source>
</evidence>
<dbReference type="SUPFAM" id="SSF56194">
    <property type="entry name" value="Uridine diphospho-N-Acetylenolpyruvylglucosamine reductase, MurB, C-terminal domain"/>
    <property type="match status" value="1"/>
</dbReference>
<evidence type="ECO:0000256" key="2">
    <source>
        <dbReference type="ARBA" id="ARBA00003921"/>
    </source>
</evidence>
<evidence type="ECO:0000256" key="19">
    <source>
        <dbReference type="ARBA" id="ARBA00048914"/>
    </source>
</evidence>
<evidence type="ECO:0000259" key="21">
    <source>
        <dbReference type="PROSITE" id="PS51387"/>
    </source>
</evidence>
<feature type="domain" description="FAD-binding PCMH-type" evidence="21">
    <location>
        <begin position="15"/>
        <end position="203"/>
    </location>
</feature>
<keyword evidence="16 20" id="KW-0131">Cell cycle</keyword>
<gene>
    <name evidence="20 22" type="primary">murB</name>
    <name evidence="22" type="ORF">ISQ64_04250</name>
</gene>
<dbReference type="InterPro" id="IPR006094">
    <property type="entry name" value="Oxid_FAD_bind_N"/>
</dbReference>
<feature type="active site" evidence="20">
    <location>
        <position position="158"/>
    </location>
</feature>
<dbReference type="Proteomes" id="UP000711391">
    <property type="component" value="Unassembled WGS sequence"/>
</dbReference>
<evidence type="ECO:0000256" key="4">
    <source>
        <dbReference type="ARBA" id="ARBA00004752"/>
    </source>
</evidence>
<keyword evidence="12 20" id="KW-0521">NADP</keyword>
<evidence type="ECO:0000256" key="18">
    <source>
        <dbReference type="ARBA" id="ARBA00031026"/>
    </source>
</evidence>
<comment type="catalytic activity">
    <reaction evidence="19 20">
        <text>UDP-N-acetyl-alpha-D-muramate + NADP(+) = UDP-N-acetyl-3-O-(1-carboxyvinyl)-alpha-D-glucosamine + NADPH + H(+)</text>
        <dbReference type="Rhea" id="RHEA:12248"/>
        <dbReference type="ChEBI" id="CHEBI:15378"/>
        <dbReference type="ChEBI" id="CHEBI:57783"/>
        <dbReference type="ChEBI" id="CHEBI:58349"/>
        <dbReference type="ChEBI" id="CHEBI:68483"/>
        <dbReference type="ChEBI" id="CHEBI:70757"/>
        <dbReference type="EC" id="1.3.1.98"/>
    </reaction>
</comment>
<evidence type="ECO:0000256" key="20">
    <source>
        <dbReference type="HAMAP-Rule" id="MF_00037"/>
    </source>
</evidence>
<name>A0A937IH13_9GAMM</name>
<dbReference type="PANTHER" id="PTHR21071">
    <property type="entry name" value="UDP-N-ACETYLENOLPYRUVOYLGLUCOSAMINE REDUCTASE"/>
    <property type="match status" value="1"/>
</dbReference>
<dbReference type="Pfam" id="PF02873">
    <property type="entry name" value="MurB_C"/>
    <property type="match status" value="1"/>
</dbReference>
<dbReference type="InterPro" id="IPR016169">
    <property type="entry name" value="FAD-bd_PCMH_sub2"/>
</dbReference>
<dbReference type="InterPro" id="IPR016167">
    <property type="entry name" value="FAD-bd_PCMH_sub1"/>
</dbReference>
<comment type="function">
    <text evidence="2 20">Cell wall formation.</text>
</comment>
<dbReference type="PANTHER" id="PTHR21071:SF4">
    <property type="entry name" value="UDP-N-ACETYLENOLPYRUVOYLGLUCOSAMINE REDUCTASE"/>
    <property type="match status" value="1"/>
</dbReference>
<keyword evidence="14 20" id="KW-0573">Peptidoglycan synthesis</keyword>
<dbReference type="EC" id="1.3.1.98" evidence="6 20"/>
<proteinExistence type="inferred from homology"/>
<evidence type="ECO:0000256" key="1">
    <source>
        <dbReference type="ARBA" id="ARBA00001974"/>
    </source>
</evidence>
<evidence type="ECO:0000256" key="11">
    <source>
        <dbReference type="ARBA" id="ARBA00022827"/>
    </source>
</evidence>
<organism evidence="22 23">
    <name type="scientific">SAR86 cluster bacterium</name>
    <dbReference type="NCBI Taxonomy" id="2030880"/>
    <lineage>
        <taxon>Bacteria</taxon>
        <taxon>Pseudomonadati</taxon>
        <taxon>Pseudomonadota</taxon>
        <taxon>Gammaproteobacteria</taxon>
        <taxon>SAR86 cluster</taxon>
    </lineage>
</organism>